<keyword evidence="2" id="KW-0812">Transmembrane</keyword>
<feature type="coiled-coil region" evidence="1">
    <location>
        <begin position="51"/>
        <end position="162"/>
    </location>
</feature>
<gene>
    <name evidence="3" type="ORF">BCY89_22080</name>
</gene>
<accession>A0A420G7D9</accession>
<evidence type="ECO:0000313" key="4">
    <source>
        <dbReference type="Proteomes" id="UP000286402"/>
    </source>
</evidence>
<protein>
    <submittedName>
        <fullName evidence="3">Uncharacterized protein</fullName>
    </submittedName>
</protein>
<keyword evidence="1" id="KW-0175">Coiled coil</keyword>
<sequence length="309" mass="35312">MMINSEVVSSKKEEEKKKDSSKIYFFIIAIAALLATNIYFYVKFKTNGEKVYTLTVEKENLQVQIDRIEAELDKIDVENVQLTPEMSVQKDDSRAEIAELRKKLENKSITAKDIDEAQHKINQLKKQVDTYRVNVQRLIQENQILSKQNSNLNESVVEKEKQITSLVTSNSDLKEKVATASALKVSSISINGLEVKKNGKEFVEERAKKIDKLKINFTIADNPLAKSGERDIYVRIIDPQGNLVVQGDNIFYVHGEKLQYTFKHNILFTNKGEDYIVYWAAEEGFSKGAYTVLLYEDNAIMGRSTVVLR</sequence>
<evidence type="ECO:0000256" key="2">
    <source>
        <dbReference type="SAM" id="Phobius"/>
    </source>
</evidence>
<name>A0A420G7D9_9SPHI</name>
<keyword evidence="2" id="KW-0472">Membrane</keyword>
<feature type="transmembrane region" description="Helical" evidence="2">
    <location>
        <begin position="21"/>
        <end position="42"/>
    </location>
</feature>
<dbReference type="AlphaFoldDB" id="A0A420G7D9"/>
<keyword evidence="4" id="KW-1185">Reference proteome</keyword>
<dbReference type="Proteomes" id="UP000286402">
    <property type="component" value="Unassembled WGS sequence"/>
</dbReference>
<keyword evidence="2" id="KW-1133">Transmembrane helix</keyword>
<comment type="caution">
    <text evidence="3">The sequence shown here is derived from an EMBL/GenBank/DDBJ whole genome shotgun (WGS) entry which is preliminary data.</text>
</comment>
<organism evidence="3 4">
    <name type="scientific">Sphingobacterium siyangense</name>
    <dbReference type="NCBI Taxonomy" id="459529"/>
    <lineage>
        <taxon>Bacteria</taxon>
        <taxon>Pseudomonadati</taxon>
        <taxon>Bacteroidota</taxon>
        <taxon>Sphingobacteriia</taxon>
        <taxon>Sphingobacteriales</taxon>
        <taxon>Sphingobacteriaceae</taxon>
        <taxon>Sphingobacterium</taxon>
    </lineage>
</organism>
<reference evidence="3 4" key="1">
    <citation type="submission" date="2016-07" db="EMBL/GenBank/DDBJ databases">
        <title>Genome analysis of Sphingobacterium siyangense T12B17.</title>
        <authorList>
            <person name="Xu D."/>
            <person name="Su Y."/>
            <person name="Zheng S."/>
        </authorList>
    </citation>
    <scope>NUCLEOTIDE SEQUENCE [LARGE SCALE GENOMIC DNA]</scope>
    <source>
        <strain evidence="3 4">T12B17</strain>
    </source>
</reference>
<proteinExistence type="predicted"/>
<dbReference type="EMBL" id="MCAQ01000002">
    <property type="protein sequence ID" value="RKF41107.1"/>
    <property type="molecule type" value="Genomic_DNA"/>
</dbReference>
<evidence type="ECO:0000256" key="1">
    <source>
        <dbReference type="SAM" id="Coils"/>
    </source>
</evidence>
<evidence type="ECO:0000313" key="3">
    <source>
        <dbReference type="EMBL" id="RKF41107.1"/>
    </source>
</evidence>